<dbReference type="AlphaFoldDB" id="A0AAD6T4Y1"/>
<sequence>MYWAERWDPREGELKLLAIPRVDPSMQEGGGAEIMFEANPAVKDDILRGNLESAQAILRQLLKSDRIDPAYAAVGCQVSFLPLFPAAVRTMSKIDLNNAVRIWNESVNGYVNSKVDSRTREDIENAAKVGPTGGPLYRRCEAEGCPKIEGRNDVKLSRCAGCSKAVYCSSPCQRLSWKSHKSACKTGEVKVQLLPSQVEYIAEMKKSMIDKLTTLNLPAERIQALVNGFFDG</sequence>
<evidence type="ECO:0000256" key="4">
    <source>
        <dbReference type="PROSITE-ProRule" id="PRU00134"/>
    </source>
</evidence>
<dbReference type="Proteomes" id="UP001218188">
    <property type="component" value="Unassembled WGS sequence"/>
</dbReference>
<proteinExistence type="predicted"/>
<keyword evidence="3" id="KW-0862">Zinc</keyword>
<evidence type="ECO:0000256" key="2">
    <source>
        <dbReference type="ARBA" id="ARBA00022771"/>
    </source>
</evidence>
<dbReference type="EMBL" id="JARJCM010000034">
    <property type="protein sequence ID" value="KAJ7037893.1"/>
    <property type="molecule type" value="Genomic_DNA"/>
</dbReference>
<dbReference type="InterPro" id="IPR002893">
    <property type="entry name" value="Znf_MYND"/>
</dbReference>
<feature type="domain" description="MYND-type" evidence="5">
    <location>
        <begin position="142"/>
        <end position="184"/>
    </location>
</feature>
<dbReference type="Gene3D" id="6.10.140.2220">
    <property type="match status" value="1"/>
</dbReference>
<evidence type="ECO:0000256" key="1">
    <source>
        <dbReference type="ARBA" id="ARBA00022723"/>
    </source>
</evidence>
<dbReference type="PROSITE" id="PS50865">
    <property type="entry name" value="ZF_MYND_2"/>
    <property type="match status" value="1"/>
</dbReference>
<evidence type="ECO:0000256" key="3">
    <source>
        <dbReference type="ARBA" id="ARBA00022833"/>
    </source>
</evidence>
<protein>
    <recommendedName>
        <fullName evidence="5">MYND-type domain-containing protein</fullName>
    </recommendedName>
</protein>
<evidence type="ECO:0000313" key="6">
    <source>
        <dbReference type="EMBL" id="KAJ7037893.1"/>
    </source>
</evidence>
<comment type="caution">
    <text evidence="6">The sequence shown here is derived from an EMBL/GenBank/DDBJ whole genome shotgun (WGS) entry which is preliminary data.</text>
</comment>
<keyword evidence="1" id="KW-0479">Metal-binding</keyword>
<accession>A0AAD6T4Y1</accession>
<evidence type="ECO:0000259" key="5">
    <source>
        <dbReference type="PROSITE" id="PS50865"/>
    </source>
</evidence>
<keyword evidence="2 4" id="KW-0863">Zinc-finger</keyword>
<dbReference type="GO" id="GO:0008270">
    <property type="term" value="F:zinc ion binding"/>
    <property type="evidence" value="ECO:0007669"/>
    <property type="project" value="UniProtKB-KW"/>
</dbReference>
<name>A0AAD6T4Y1_9AGAR</name>
<dbReference type="SUPFAM" id="SSF144232">
    <property type="entry name" value="HIT/MYND zinc finger-like"/>
    <property type="match status" value="1"/>
</dbReference>
<gene>
    <name evidence="6" type="ORF">C8F04DRAFT_384865</name>
</gene>
<dbReference type="Pfam" id="PF01753">
    <property type="entry name" value="zf-MYND"/>
    <property type="match status" value="1"/>
</dbReference>
<reference evidence="6" key="1">
    <citation type="submission" date="2023-03" db="EMBL/GenBank/DDBJ databases">
        <title>Massive genome expansion in bonnet fungi (Mycena s.s.) driven by repeated elements and novel gene families across ecological guilds.</title>
        <authorList>
            <consortium name="Lawrence Berkeley National Laboratory"/>
            <person name="Harder C.B."/>
            <person name="Miyauchi S."/>
            <person name="Viragh M."/>
            <person name="Kuo A."/>
            <person name="Thoen E."/>
            <person name="Andreopoulos B."/>
            <person name="Lu D."/>
            <person name="Skrede I."/>
            <person name="Drula E."/>
            <person name="Henrissat B."/>
            <person name="Morin E."/>
            <person name="Kohler A."/>
            <person name="Barry K."/>
            <person name="LaButti K."/>
            <person name="Morin E."/>
            <person name="Salamov A."/>
            <person name="Lipzen A."/>
            <person name="Mereny Z."/>
            <person name="Hegedus B."/>
            <person name="Baldrian P."/>
            <person name="Stursova M."/>
            <person name="Weitz H."/>
            <person name="Taylor A."/>
            <person name="Grigoriev I.V."/>
            <person name="Nagy L.G."/>
            <person name="Martin F."/>
            <person name="Kauserud H."/>
        </authorList>
    </citation>
    <scope>NUCLEOTIDE SEQUENCE</scope>
    <source>
        <strain evidence="6">CBHHK200</strain>
    </source>
</reference>
<organism evidence="6 7">
    <name type="scientific">Mycena alexandri</name>
    <dbReference type="NCBI Taxonomy" id="1745969"/>
    <lineage>
        <taxon>Eukaryota</taxon>
        <taxon>Fungi</taxon>
        <taxon>Dikarya</taxon>
        <taxon>Basidiomycota</taxon>
        <taxon>Agaricomycotina</taxon>
        <taxon>Agaricomycetes</taxon>
        <taxon>Agaricomycetidae</taxon>
        <taxon>Agaricales</taxon>
        <taxon>Marasmiineae</taxon>
        <taxon>Mycenaceae</taxon>
        <taxon>Mycena</taxon>
    </lineage>
</organism>
<keyword evidence="7" id="KW-1185">Reference proteome</keyword>
<evidence type="ECO:0000313" key="7">
    <source>
        <dbReference type="Proteomes" id="UP001218188"/>
    </source>
</evidence>